<dbReference type="InterPro" id="IPR023606">
    <property type="entry name" value="CoA-Trfase_III_dom_1_sf"/>
</dbReference>
<name>A0ABN1U1L7_9ACTN</name>
<accession>A0ABN1U1L7</accession>
<keyword evidence="4" id="KW-1185">Reference proteome</keyword>
<dbReference type="SUPFAM" id="SSF89796">
    <property type="entry name" value="CoA-transferase family III (CaiB/BaiF)"/>
    <property type="match status" value="2"/>
</dbReference>
<dbReference type="EMBL" id="BAAALG010000013">
    <property type="protein sequence ID" value="GAA1111507.1"/>
    <property type="molecule type" value="Genomic_DNA"/>
</dbReference>
<dbReference type="GO" id="GO:0016740">
    <property type="term" value="F:transferase activity"/>
    <property type="evidence" value="ECO:0007669"/>
    <property type="project" value="UniProtKB-KW"/>
</dbReference>
<gene>
    <name evidence="3" type="ORF">GCM10009668_35910</name>
</gene>
<dbReference type="Gene3D" id="3.30.1540.10">
    <property type="entry name" value="formyl-coa transferase, domain 3"/>
    <property type="match status" value="2"/>
</dbReference>
<protein>
    <submittedName>
        <fullName evidence="3">CoA transferase</fullName>
    </submittedName>
</protein>
<dbReference type="RefSeq" id="WP_343996248.1">
    <property type="nucleotide sequence ID" value="NZ_BAAALG010000013.1"/>
</dbReference>
<dbReference type="Gene3D" id="3.40.50.10540">
    <property type="entry name" value="Crotonobetainyl-coa:carnitine coa-transferase, domain 1"/>
    <property type="match status" value="2"/>
</dbReference>
<reference evidence="3 4" key="1">
    <citation type="journal article" date="2019" name="Int. J. Syst. Evol. Microbiol.">
        <title>The Global Catalogue of Microorganisms (GCM) 10K type strain sequencing project: providing services to taxonomists for standard genome sequencing and annotation.</title>
        <authorList>
            <consortium name="The Broad Institute Genomics Platform"/>
            <consortium name="The Broad Institute Genome Sequencing Center for Infectious Disease"/>
            <person name="Wu L."/>
            <person name="Ma J."/>
        </authorList>
    </citation>
    <scope>NUCLEOTIDE SEQUENCE [LARGE SCALE GENOMIC DNA]</scope>
    <source>
        <strain evidence="3 4">JCM 13008</strain>
    </source>
</reference>
<evidence type="ECO:0000313" key="4">
    <source>
        <dbReference type="Proteomes" id="UP001501581"/>
    </source>
</evidence>
<sequence>MSDNAPQRGPLRHLRVLDLADAVGEAAARLLSDLGAETIKVEPAQGAPTRSEAPLHDGHSLPYLVRNAGKQIGTGLADDELDRLLAGADIAFCSPASGLGLEADALRARHPRLVVVDSSPFGRSGPRAGWQATPNTLLALSGSLSRSGRPGDAPLLPPAGIAQASAATQMAYAALIAHVQRLRSDAGQLVDIAHLEAVATGLDPAYGVQGSAAAGRSGKIRRDRPPADSYPIYPCADGAVRLCLLSPRQWAGMFEWLGRPAEFADPKFASIAARVAASDRLDALIVAHFRERTGAELVEQAASLGVPLAQVLSLGEALDSPHFLATGAIGEVELAPGLSSRLPVGFADIDGARLGIDGGPRALRTALWPPRDDSRAPRGAGASGELPLSGVRVLDLGVIVFGAEIGRALADFGADVIKVESQAFPDGLRQTRNGESMNASFAWGQRNKRSLGLDLRSEEGKAVFRELARHSDVVLSNFKPGTLTSLGIDHATLSAINPRIIVVESAAFSSRGPWARRLGYGPLVRAACGISSLWKYRAGETECWDGVTVYPDHVAAKAGALCVLAALLDREQSGHGVRIELAQSEVVLHQLAAFAAQESLAPGSVRPQGNRDRELFGDLFPADGDDEWCLIEARTPDELAALAGVIGWAGTAIGPSDELHAAVAAWARSLPPQEAMEKLQAAGVPAAAMQRLDQIAHDPQLIHRASYRPMTHPALEHTLPAENSSAAFSALPDLPMRPAPVAGEHTAEVLGDVLGWDEQRIAALLAAGVAHARQPNR</sequence>
<evidence type="ECO:0000256" key="2">
    <source>
        <dbReference type="ARBA" id="ARBA00022679"/>
    </source>
</evidence>
<dbReference type="InterPro" id="IPR050509">
    <property type="entry name" value="CoA-transferase_III"/>
</dbReference>
<evidence type="ECO:0000256" key="1">
    <source>
        <dbReference type="ARBA" id="ARBA00008383"/>
    </source>
</evidence>
<dbReference type="InterPro" id="IPR003673">
    <property type="entry name" value="CoA-Trfase_fam_III"/>
</dbReference>
<dbReference type="Pfam" id="PF02515">
    <property type="entry name" value="CoA_transf_3"/>
    <property type="match status" value="2"/>
</dbReference>
<dbReference type="PANTHER" id="PTHR48228:SF6">
    <property type="entry name" value="L-CARNITINE COA-TRANSFERASE"/>
    <property type="match status" value="1"/>
</dbReference>
<dbReference type="Proteomes" id="UP001501581">
    <property type="component" value="Unassembled WGS sequence"/>
</dbReference>
<comment type="caution">
    <text evidence="3">The sequence shown here is derived from an EMBL/GenBank/DDBJ whole genome shotgun (WGS) entry which is preliminary data.</text>
</comment>
<organism evidence="3 4">
    <name type="scientific">Nocardioides dubius</name>
    <dbReference type="NCBI Taxonomy" id="317019"/>
    <lineage>
        <taxon>Bacteria</taxon>
        <taxon>Bacillati</taxon>
        <taxon>Actinomycetota</taxon>
        <taxon>Actinomycetes</taxon>
        <taxon>Propionibacteriales</taxon>
        <taxon>Nocardioidaceae</taxon>
        <taxon>Nocardioides</taxon>
    </lineage>
</organism>
<proteinExistence type="inferred from homology"/>
<comment type="similarity">
    <text evidence="1">Belongs to the CoA-transferase III family.</text>
</comment>
<keyword evidence="2 3" id="KW-0808">Transferase</keyword>
<dbReference type="PANTHER" id="PTHR48228">
    <property type="entry name" value="SUCCINYL-COA--D-CITRAMALATE COA-TRANSFERASE"/>
    <property type="match status" value="1"/>
</dbReference>
<evidence type="ECO:0000313" key="3">
    <source>
        <dbReference type="EMBL" id="GAA1111507.1"/>
    </source>
</evidence>
<dbReference type="InterPro" id="IPR044855">
    <property type="entry name" value="CoA-Trfase_III_dom3_sf"/>
</dbReference>